<evidence type="ECO:0000313" key="10">
    <source>
        <dbReference type="EMBL" id="RLQ97924.1"/>
    </source>
</evidence>
<comment type="similarity">
    <text evidence="2 8">Belongs to the PHP hydrolase family. HisK subfamily.</text>
</comment>
<evidence type="ECO:0000256" key="3">
    <source>
        <dbReference type="ARBA" id="ARBA00013085"/>
    </source>
</evidence>
<evidence type="ECO:0000256" key="7">
    <source>
        <dbReference type="ARBA" id="ARBA00049158"/>
    </source>
</evidence>
<dbReference type="EMBL" id="RCVZ01000001">
    <property type="protein sequence ID" value="RLQ97924.1"/>
    <property type="molecule type" value="Genomic_DNA"/>
</dbReference>
<dbReference type="GO" id="GO:0005737">
    <property type="term" value="C:cytoplasm"/>
    <property type="evidence" value="ECO:0007669"/>
    <property type="project" value="TreeGrafter"/>
</dbReference>
<evidence type="ECO:0000259" key="9">
    <source>
        <dbReference type="Pfam" id="PF02811"/>
    </source>
</evidence>
<dbReference type="OrthoDB" id="9775255at2"/>
<dbReference type="EC" id="3.1.3.15" evidence="3 8"/>
<dbReference type="RefSeq" id="WP_121678616.1">
    <property type="nucleotide sequence ID" value="NZ_RCVZ01000001.1"/>
</dbReference>
<dbReference type="AlphaFoldDB" id="A0A3L7K6M4"/>
<evidence type="ECO:0000313" key="11">
    <source>
        <dbReference type="Proteomes" id="UP000276770"/>
    </source>
</evidence>
<name>A0A3L7K6M4_9BACI</name>
<keyword evidence="11" id="KW-1185">Reference proteome</keyword>
<dbReference type="Pfam" id="PF02811">
    <property type="entry name" value="PHP"/>
    <property type="match status" value="1"/>
</dbReference>
<accession>A0A3L7K6M4</accession>
<dbReference type="InterPro" id="IPR016195">
    <property type="entry name" value="Pol/histidinol_Pase-like"/>
</dbReference>
<dbReference type="PANTHER" id="PTHR21039">
    <property type="entry name" value="HISTIDINOL PHOSPHATASE-RELATED"/>
    <property type="match status" value="1"/>
</dbReference>
<keyword evidence="4 8" id="KW-0028">Amino-acid biosynthesis</keyword>
<protein>
    <recommendedName>
        <fullName evidence="3 8">Histidinol-phosphatase</fullName>
        <shortName evidence="8">HolPase</shortName>
        <ecNumber evidence="3 8">3.1.3.15</ecNumber>
    </recommendedName>
</protein>
<dbReference type="InterPro" id="IPR010140">
    <property type="entry name" value="Histidinol_P_phosphatase_HisJ"/>
</dbReference>
<dbReference type="NCBIfam" id="NF005996">
    <property type="entry name" value="PRK08123.1"/>
    <property type="match status" value="1"/>
</dbReference>
<feature type="domain" description="PHP" evidence="9">
    <location>
        <begin position="4"/>
        <end position="213"/>
    </location>
</feature>
<evidence type="ECO:0000256" key="4">
    <source>
        <dbReference type="ARBA" id="ARBA00022605"/>
    </source>
</evidence>
<reference evidence="10 11" key="1">
    <citation type="submission" date="2018-10" db="EMBL/GenBank/DDBJ databases">
        <title>Falsibacillus sp. genome draft.</title>
        <authorList>
            <person name="Shi S."/>
        </authorList>
    </citation>
    <scope>NUCLEOTIDE SEQUENCE [LARGE SCALE GENOMIC DNA]</scope>
    <source>
        <strain evidence="10 11">GY 10110</strain>
    </source>
</reference>
<dbReference type="Proteomes" id="UP000276770">
    <property type="component" value="Unassembled WGS sequence"/>
</dbReference>
<organism evidence="10 11">
    <name type="scientific">Falsibacillus albus</name>
    <dbReference type="NCBI Taxonomy" id="2478915"/>
    <lineage>
        <taxon>Bacteria</taxon>
        <taxon>Bacillati</taxon>
        <taxon>Bacillota</taxon>
        <taxon>Bacilli</taxon>
        <taxon>Bacillales</taxon>
        <taxon>Bacillaceae</taxon>
        <taxon>Falsibacillus</taxon>
    </lineage>
</organism>
<keyword evidence="6 8" id="KW-0368">Histidine biosynthesis</keyword>
<dbReference type="CDD" id="cd12110">
    <property type="entry name" value="PHP_HisPPase_Hisj_like"/>
    <property type="match status" value="1"/>
</dbReference>
<dbReference type="PANTHER" id="PTHR21039:SF0">
    <property type="entry name" value="HISTIDINOL-PHOSPHATASE"/>
    <property type="match status" value="1"/>
</dbReference>
<dbReference type="GO" id="GO:0004401">
    <property type="term" value="F:histidinol-phosphatase activity"/>
    <property type="evidence" value="ECO:0007669"/>
    <property type="project" value="UniProtKB-UniRule"/>
</dbReference>
<proteinExistence type="inferred from homology"/>
<dbReference type="Gene3D" id="3.20.20.140">
    <property type="entry name" value="Metal-dependent hydrolases"/>
    <property type="match status" value="1"/>
</dbReference>
<evidence type="ECO:0000256" key="1">
    <source>
        <dbReference type="ARBA" id="ARBA00004970"/>
    </source>
</evidence>
<evidence type="ECO:0000256" key="2">
    <source>
        <dbReference type="ARBA" id="ARBA00009152"/>
    </source>
</evidence>
<evidence type="ECO:0000256" key="8">
    <source>
        <dbReference type="RuleBase" id="RU366003"/>
    </source>
</evidence>
<comment type="pathway">
    <text evidence="1 8">Amino-acid biosynthesis; L-histidine biosynthesis; L-histidine from 5-phospho-alpha-D-ribose 1-diphosphate: step 8/9.</text>
</comment>
<evidence type="ECO:0000256" key="6">
    <source>
        <dbReference type="ARBA" id="ARBA00023102"/>
    </source>
</evidence>
<evidence type="ECO:0000256" key="5">
    <source>
        <dbReference type="ARBA" id="ARBA00022801"/>
    </source>
</evidence>
<comment type="caution">
    <text evidence="10">The sequence shown here is derived from an EMBL/GenBank/DDBJ whole genome shotgun (WGS) entry which is preliminary data.</text>
</comment>
<gene>
    <name evidence="10" type="primary">hisJ</name>
    <name evidence="10" type="ORF">D9X91_00595</name>
</gene>
<dbReference type="InterPro" id="IPR004013">
    <property type="entry name" value="PHP_dom"/>
</dbReference>
<keyword evidence="5 8" id="KW-0378">Hydrolase</keyword>
<dbReference type="UniPathway" id="UPA00031">
    <property type="reaction ID" value="UER00013"/>
</dbReference>
<dbReference type="GO" id="GO:0000105">
    <property type="term" value="P:L-histidine biosynthetic process"/>
    <property type="evidence" value="ECO:0007669"/>
    <property type="project" value="UniProtKB-UniRule"/>
</dbReference>
<sequence length="267" mass="30930">MLRDGHIHSPYCPHGTNDAFKKYIERAIELGYKDISFTEHAPLPDSFIDTTPTKDSGMDKGKLEKYLKELDSLKEEYKKDLFIRTGLEVDFIEGFENETEKLLNEYGPFLDDSILSVHFLKHENDWYCVDYSPEFFSTMVEVFGSAEAIYDTYYNTIHLSIMSDLGKWKPIRIGHMTLAQKFQKKFPAKNVNHKLIDNILREIKKHRYQLDYNGAGIVKPFCQESYPNKWIAEEAAKMGIPLIYGSDAHQAADLNQGRTDLMEHIIT</sequence>
<dbReference type="SUPFAM" id="SSF89550">
    <property type="entry name" value="PHP domain-like"/>
    <property type="match status" value="1"/>
</dbReference>
<comment type="catalytic activity">
    <reaction evidence="7 8">
        <text>L-histidinol phosphate + H2O = L-histidinol + phosphate</text>
        <dbReference type="Rhea" id="RHEA:14465"/>
        <dbReference type="ChEBI" id="CHEBI:15377"/>
        <dbReference type="ChEBI" id="CHEBI:43474"/>
        <dbReference type="ChEBI" id="CHEBI:57699"/>
        <dbReference type="ChEBI" id="CHEBI:57980"/>
        <dbReference type="EC" id="3.1.3.15"/>
    </reaction>
</comment>
<dbReference type="NCBIfam" id="TIGR01856">
    <property type="entry name" value="hisJ_fam"/>
    <property type="match status" value="1"/>
</dbReference>